<organism evidence="1 2">
    <name type="scientific">Lacipirellula parvula</name>
    <dbReference type="NCBI Taxonomy" id="2650471"/>
    <lineage>
        <taxon>Bacteria</taxon>
        <taxon>Pseudomonadati</taxon>
        <taxon>Planctomycetota</taxon>
        <taxon>Planctomycetia</taxon>
        <taxon>Pirellulales</taxon>
        <taxon>Lacipirellulaceae</taxon>
        <taxon>Lacipirellula</taxon>
    </lineage>
</organism>
<reference evidence="2" key="1">
    <citation type="submission" date="2019-10" db="EMBL/GenBank/DDBJ databases">
        <title>Lacipirellula parvula gen. nov., sp. nov., representing a lineage of planctomycetes widespread in freshwater anoxic habitats, and description of the family Lacipirellulaceae.</title>
        <authorList>
            <person name="Dedysh S.N."/>
            <person name="Kulichevskaya I.S."/>
            <person name="Beletsky A.V."/>
            <person name="Rakitin A.L."/>
            <person name="Mardanov A.V."/>
            <person name="Ivanova A.A."/>
            <person name="Saltykova V.X."/>
            <person name="Rijpstra W.I.C."/>
            <person name="Sinninghe Damste J.S."/>
            <person name="Ravin N.V."/>
        </authorList>
    </citation>
    <scope>NUCLEOTIDE SEQUENCE [LARGE SCALE GENOMIC DNA]</scope>
    <source>
        <strain evidence="2">PX69</strain>
    </source>
</reference>
<dbReference type="EMBL" id="AP021861">
    <property type="protein sequence ID" value="BBO36061.1"/>
    <property type="molecule type" value="Genomic_DNA"/>
</dbReference>
<keyword evidence="2" id="KW-1185">Reference proteome</keyword>
<evidence type="ECO:0000313" key="1">
    <source>
        <dbReference type="EMBL" id="BBO36061.1"/>
    </source>
</evidence>
<protein>
    <submittedName>
        <fullName evidence="1">Uncharacterized protein</fullName>
    </submittedName>
</protein>
<accession>A0A5K7XLA2</accession>
<evidence type="ECO:0000313" key="2">
    <source>
        <dbReference type="Proteomes" id="UP000326837"/>
    </source>
</evidence>
<gene>
    <name evidence="1" type="ORF">PLANPX_5673</name>
</gene>
<dbReference type="Proteomes" id="UP000326837">
    <property type="component" value="Chromosome"/>
</dbReference>
<name>A0A5K7XLA2_9BACT</name>
<sequence>MMIRWYFLHGPLDGLSLECDSEEISDCPLNLAAHAYRESLNGFPGATFDAFWPPELLALAGRIEATQRLHSYRVVAARRYEVAAASGLAPVLCEIRAKYEGVTDRLVAYQVDRQAGGVAVKIRRQWNSAAPPQLPDVP</sequence>
<dbReference type="KEGG" id="lpav:PLANPX_5673"/>
<proteinExistence type="predicted"/>
<dbReference type="AlphaFoldDB" id="A0A5K7XLA2"/>
<dbReference type="RefSeq" id="WP_152101305.1">
    <property type="nucleotide sequence ID" value="NZ_AP021861.1"/>
</dbReference>